<proteinExistence type="predicted"/>
<feature type="compositionally biased region" description="Polar residues" evidence="1">
    <location>
        <begin position="191"/>
        <end position="201"/>
    </location>
</feature>
<dbReference type="GeneID" id="87871115"/>
<sequence>MFLHSQSRTPHRSPALQRRPSDTEPLVIASGSGTQDHTQSSPARTSLVNDLNSNGSCTYSDDDGDYDQQQSSSSCPDNMNHKHPHNLLNSNSNKLCHKRSTTSTFNTYSTAPTAPIASSSKVNVTNPFEDPSHIVNEPSPSGSSTPSTIPSDSSTPQPHSLYRINPNSNSFHPHPHPPHALHSNHGLDGTVSANAGFTAGTTGHGVPVPVINKRAHTSTTISSRRSGRSTSSKLSKRVKKLPRAVRRAIRRFLRRVTGKSRKKDKMKVTWTAPQD</sequence>
<accession>A0AAJ0MNC6</accession>
<keyword evidence="3" id="KW-1185">Reference proteome</keyword>
<dbReference type="EMBL" id="JAULSX010000007">
    <property type="protein sequence ID" value="KAK3487486.1"/>
    <property type="molecule type" value="Genomic_DNA"/>
</dbReference>
<dbReference type="Proteomes" id="UP001285908">
    <property type="component" value="Unassembled WGS sequence"/>
</dbReference>
<evidence type="ECO:0000256" key="1">
    <source>
        <dbReference type="SAM" id="MobiDB-lite"/>
    </source>
</evidence>
<evidence type="ECO:0000313" key="2">
    <source>
        <dbReference type="EMBL" id="KAK3487486.1"/>
    </source>
</evidence>
<feature type="compositionally biased region" description="Low complexity" evidence="1">
    <location>
        <begin position="217"/>
        <end position="233"/>
    </location>
</feature>
<dbReference type="RefSeq" id="XP_062689613.1">
    <property type="nucleotide sequence ID" value="XM_062833493.1"/>
</dbReference>
<name>A0AAJ0MNC6_9PEZI</name>
<dbReference type="AlphaFoldDB" id="A0AAJ0MNC6"/>
<feature type="compositionally biased region" description="Polar residues" evidence="1">
    <location>
        <begin position="31"/>
        <end position="58"/>
    </location>
</feature>
<evidence type="ECO:0000313" key="3">
    <source>
        <dbReference type="Proteomes" id="UP001285908"/>
    </source>
</evidence>
<gene>
    <name evidence="2" type="ORF">B0T23DRAFT_207795</name>
</gene>
<protein>
    <submittedName>
        <fullName evidence="2">Uncharacterized protein</fullName>
    </submittedName>
</protein>
<feature type="region of interest" description="Disordered" evidence="1">
    <location>
        <begin position="1"/>
        <end position="242"/>
    </location>
</feature>
<feature type="compositionally biased region" description="Low complexity" evidence="1">
    <location>
        <begin position="109"/>
        <end position="120"/>
    </location>
</feature>
<feature type="compositionally biased region" description="Low complexity" evidence="1">
    <location>
        <begin position="138"/>
        <end position="158"/>
    </location>
</feature>
<reference evidence="2 3" key="1">
    <citation type="journal article" date="2023" name="Mol. Phylogenet. Evol.">
        <title>Genome-scale phylogeny and comparative genomics of the fungal order Sordariales.</title>
        <authorList>
            <person name="Hensen N."/>
            <person name="Bonometti L."/>
            <person name="Westerberg I."/>
            <person name="Brannstrom I.O."/>
            <person name="Guillou S."/>
            <person name="Cros-Aarteil S."/>
            <person name="Calhoun S."/>
            <person name="Haridas S."/>
            <person name="Kuo A."/>
            <person name="Mondo S."/>
            <person name="Pangilinan J."/>
            <person name="Riley R."/>
            <person name="LaButti K."/>
            <person name="Andreopoulos B."/>
            <person name="Lipzen A."/>
            <person name="Chen C."/>
            <person name="Yan M."/>
            <person name="Daum C."/>
            <person name="Ng V."/>
            <person name="Clum A."/>
            <person name="Steindorff A."/>
            <person name="Ohm R.A."/>
            <person name="Martin F."/>
            <person name="Silar P."/>
            <person name="Natvig D.O."/>
            <person name="Lalanne C."/>
            <person name="Gautier V."/>
            <person name="Ament-Velasquez S.L."/>
            <person name="Kruys A."/>
            <person name="Hutchinson M.I."/>
            <person name="Powell A.J."/>
            <person name="Barry K."/>
            <person name="Miller A.N."/>
            <person name="Grigoriev I.V."/>
            <person name="Debuchy R."/>
            <person name="Gladieux P."/>
            <person name="Hiltunen Thoren M."/>
            <person name="Johannesson H."/>
        </authorList>
    </citation>
    <scope>NUCLEOTIDE SEQUENCE [LARGE SCALE GENOMIC DNA]</scope>
    <source>
        <strain evidence="2 3">FGSC 10403</strain>
    </source>
</reference>
<comment type="caution">
    <text evidence="2">The sequence shown here is derived from an EMBL/GenBank/DDBJ whole genome shotgun (WGS) entry which is preliminary data.</text>
</comment>
<organism evidence="2 3">
    <name type="scientific">Neurospora hispaniola</name>
    <dbReference type="NCBI Taxonomy" id="588809"/>
    <lineage>
        <taxon>Eukaryota</taxon>
        <taxon>Fungi</taxon>
        <taxon>Dikarya</taxon>
        <taxon>Ascomycota</taxon>
        <taxon>Pezizomycotina</taxon>
        <taxon>Sordariomycetes</taxon>
        <taxon>Sordariomycetidae</taxon>
        <taxon>Sordariales</taxon>
        <taxon>Sordariaceae</taxon>
        <taxon>Neurospora</taxon>
    </lineage>
</organism>